<dbReference type="AlphaFoldDB" id="A0A6V8MJ24"/>
<accession>A0A6V8MJ24</accession>
<evidence type="ECO:0000256" key="5">
    <source>
        <dbReference type="SAM" id="Phobius"/>
    </source>
</evidence>
<feature type="transmembrane region" description="Helical" evidence="5">
    <location>
        <begin position="76"/>
        <end position="96"/>
    </location>
</feature>
<evidence type="ECO:0000256" key="4">
    <source>
        <dbReference type="ARBA" id="ARBA00023136"/>
    </source>
</evidence>
<evidence type="ECO:0000256" key="3">
    <source>
        <dbReference type="ARBA" id="ARBA00022989"/>
    </source>
</evidence>
<dbReference type="GO" id="GO:0030416">
    <property type="term" value="P:methylamine metabolic process"/>
    <property type="evidence" value="ECO:0007669"/>
    <property type="project" value="InterPro"/>
</dbReference>
<reference evidence="8" key="1">
    <citation type="submission" date="2020-06" db="EMBL/GenBank/DDBJ databases">
        <title>Draft genomic sequence of Geomonas sp. Red330.</title>
        <authorList>
            <person name="Itoh H."/>
            <person name="Zhenxing X."/>
            <person name="Ushijima N."/>
            <person name="Masuda Y."/>
            <person name="Shiratori Y."/>
            <person name="Senoo K."/>
        </authorList>
    </citation>
    <scope>NUCLEOTIDE SEQUENCE [LARGE SCALE GENOMIC DNA]</scope>
    <source>
        <strain evidence="8">Red330</strain>
    </source>
</reference>
<evidence type="ECO:0000259" key="6">
    <source>
        <dbReference type="Pfam" id="PF07291"/>
    </source>
</evidence>
<comment type="caution">
    <text evidence="7">The sequence shown here is derived from an EMBL/GenBank/DDBJ whole genome shotgun (WGS) entry which is preliminary data.</text>
</comment>
<dbReference type="Proteomes" id="UP000556026">
    <property type="component" value="Unassembled WGS sequence"/>
</dbReference>
<protein>
    <recommendedName>
        <fullName evidence="6">Methylamine utilisation protein MauE domain-containing protein</fullName>
    </recommendedName>
</protein>
<evidence type="ECO:0000313" key="7">
    <source>
        <dbReference type="EMBL" id="GFO59803.1"/>
    </source>
</evidence>
<evidence type="ECO:0000256" key="1">
    <source>
        <dbReference type="ARBA" id="ARBA00004141"/>
    </source>
</evidence>
<feature type="transmembrane region" description="Helical" evidence="5">
    <location>
        <begin position="116"/>
        <end position="133"/>
    </location>
</feature>
<dbReference type="UniPathway" id="UPA00895"/>
<dbReference type="InterPro" id="IPR009908">
    <property type="entry name" value="Methylamine_util_MauE"/>
</dbReference>
<dbReference type="RefSeq" id="WP_183354625.1">
    <property type="nucleotide sequence ID" value="NZ_BLXX01000005.1"/>
</dbReference>
<evidence type="ECO:0000256" key="2">
    <source>
        <dbReference type="ARBA" id="ARBA00022692"/>
    </source>
</evidence>
<dbReference type="EMBL" id="BLXX01000005">
    <property type="protein sequence ID" value="GFO59803.1"/>
    <property type="molecule type" value="Genomic_DNA"/>
</dbReference>
<gene>
    <name evidence="7" type="ORF">GMST_21280</name>
</gene>
<sequence>MSQLKNYLSAAVRIALGAVFIYAAVLKIADPVAFAGSVAAYRILPYFGSYLTAAALPFVELACGLLLVLGYRVRSGALIIGVLNLVFIAALASAIVRGLDIDCGCFKQGGEKTTPWAALARDLLFLAMTWFVLKAEARRGRGPEAGAGPEAPAS</sequence>
<feature type="domain" description="Methylamine utilisation protein MauE" evidence="6">
    <location>
        <begin position="6"/>
        <end position="133"/>
    </location>
</feature>
<keyword evidence="4 5" id="KW-0472">Membrane</keyword>
<feature type="transmembrane region" description="Helical" evidence="5">
    <location>
        <begin position="7"/>
        <end position="29"/>
    </location>
</feature>
<keyword evidence="2 5" id="KW-0812">Transmembrane</keyword>
<comment type="subcellular location">
    <subcellularLocation>
        <location evidence="1">Membrane</location>
        <topology evidence="1">Multi-pass membrane protein</topology>
    </subcellularLocation>
</comment>
<name>A0A6V8MJ24_9BACT</name>
<organism evidence="7 8">
    <name type="scientific">Geomonas silvestris</name>
    <dbReference type="NCBI Taxonomy" id="2740184"/>
    <lineage>
        <taxon>Bacteria</taxon>
        <taxon>Pseudomonadati</taxon>
        <taxon>Thermodesulfobacteriota</taxon>
        <taxon>Desulfuromonadia</taxon>
        <taxon>Geobacterales</taxon>
        <taxon>Geobacteraceae</taxon>
        <taxon>Geomonas</taxon>
    </lineage>
</organism>
<dbReference type="GO" id="GO:0016020">
    <property type="term" value="C:membrane"/>
    <property type="evidence" value="ECO:0007669"/>
    <property type="project" value="UniProtKB-SubCell"/>
</dbReference>
<evidence type="ECO:0000313" key="8">
    <source>
        <dbReference type="Proteomes" id="UP000556026"/>
    </source>
</evidence>
<proteinExistence type="predicted"/>
<feature type="transmembrane region" description="Helical" evidence="5">
    <location>
        <begin position="49"/>
        <end position="69"/>
    </location>
</feature>
<keyword evidence="3 5" id="KW-1133">Transmembrane helix</keyword>
<dbReference type="Pfam" id="PF07291">
    <property type="entry name" value="MauE"/>
    <property type="match status" value="1"/>
</dbReference>
<keyword evidence="8" id="KW-1185">Reference proteome</keyword>